<evidence type="ECO:0000259" key="2">
    <source>
        <dbReference type="PROSITE" id="PS50157"/>
    </source>
</evidence>
<proteinExistence type="predicted"/>
<reference evidence="3 4" key="1">
    <citation type="submission" date="2018-06" db="EMBL/GenBank/DDBJ databases">
        <title>Comparative genomics reveals the genomic features of Rhizophagus irregularis, R. cerebriforme, R. diaphanum and Gigaspora rosea, and their symbiotic lifestyle signature.</title>
        <authorList>
            <person name="Morin E."/>
            <person name="San Clemente H."/>
            <person name="Chen E.C.H."/>
            <person name="De La Providencia I."/>
            <person name="Hainaut M."/>
            <person name="Kuo A."/>
            <person name="Kohler A."/>
            <person name="Murat C."/>
            <person name="Tang N."/>
            <person name="Roy S."/>
            <person name="Loubradou J."/>
            <person name="Henrissat B."/>
            <person name="Grigoriev I.V."/>
            <person name="Corradi N."/>
            <person name="Roux C."/>
            <person name="Martin F.M."/>
        </authorList>
    </citation>
    <scope>NUCLEOTIDE SEQUENCE [LARGE SCALE GENOMIC DNA]</scope>
    <source>
        <strain evidence="3 4">DAOM 194757</strain>
    </source>
</reference>
<keyword evidence="1" id="KW-0479">Metal-binding</keyword>
<dbReference type="PROSITE" id="PS50157">
    <property type="entry name" value="ZINC_FINGER_C2H2_2"/>
    <property type="match status" value="1"/>
</dbReference>
<keyword evidence="1" id="KW-0863">Zinc-finger</keyword>
<evidence type="ECO:0000256" key="1">
    <source>
        <dbReference type="PROSITE-ProRule" id="PRU00042"/>
    </source>
</evidence>
<feature type="domain" description="C2H2-type" evidence="2">
    <location>
        <begin position="7"/>
        <end position="35"/>
    </location>
</feature>
<dbReference type="InterPro" id="IPR013087">
    <property type="entry name" value="Znf_C2H2_type"/>
</dbReference>
<dbReference type="PROSITE" id="PS00028">
    <property type="entry name" value="ZINC_FINGER_C2H2_1"/>
    <property type="match status" value="1"/>
</dbReference>
<keyword evidence="1" id="KW-0862">Zinc</keyword>
<accession>A0A397UMP0</accession>
<organism evidence="3 4">
    <name type="scientific">Gigaspora rosea</name>
    <dbReference type="NCBI Taxonomy" id="44941"/>
    <lineage>
        <taxon>Eukaryota</taxon>
        <taxon>Fungi</taxon>
        <taxon>Fungi incertae sedis</taxon>
        <taxon>Mucoromycota</taxon>
        <taxon>Glomeromycotina</taxon>
        <taxon>Glomeromycetes</taxon>
        <taxon>Diversisporales</taxon>
        <taxon>Gigasporaceae</taxon>
        <taxon>Gigaspora</taxon>
    </lineage>
</organism>
<dbReference type="EMBL" id="QKWP01001126">
    <property type="protein sequence ID" value="RIB11502.1"/>
    <property type="molecule type" value="Genomic_DNA"/>
</dbReference>
<evidence type="ECO:0000313" key="3">
    <source>
        <dbReference type="EMBL" id="RIB11502.1"/>
    </source>
</evidence>
<dbReference type="OrthoDB" id="6077919at2759"/>
<name>A0A397UMP0_9GLOM</name>
<keyword evidence="4" id="KW-1185">Reference proteome</keyword>
<dbReference type="Proteomes" id="UP000266673">
    <property type="component" value="Unassembled WGS sequence"/>
</dbReference>
<dbReference type="AlphaFoldDB" id="A0A397UMP0"/>
<protein>
    <recommendedName>
        <fullName evidence="2">C2H2-type domain-containing protein</fullName>
    </recommendedName>
</protein>
<dbReference type="GO" id="GO:0008270">
    <property type="term" value="F:zinc ion binding"/>
    <property type="evidence" value="ECO:0007669"/>
    <property type="project" value="UniProtKB-KW"/>
</dbReference>
<gene>
    <name evidence="3" type="ORF">C2G38_2103427</name>
</gene>
<sequence length="130" mass="15520">MTSISSFPCLLCSKTYNTKKKLQSHKRNKHKNNKLIHIQKYQCVLESTEGEEQLKHIFKYDEIIFCEDINASTWSYILFENNNGQYKITFSWKQKKHKENNRIFLTGTLLINFIANSRKFINEKSYFALL</sequence>
<comment type="caution">
    <text evidence="3">The sequence shown here is derived from an EMBL/GenBank/DDBJ whole genome shotgun (WGS) entry which is preliminary data.</text>
</comment>
<evidence type="ECO:0000313" key="4">
    <source>
        <dbReference type="Proteomes" id="UP000266673"/>
    </source>
</evidence>